<organism evidence="2 3">
    <name type="scientific">Halorubrum ezzemoulense</name>
    <name type="common">Halorubrum chaoviator</name>
    <dbReference type="NCBI Taxonomy" id="337243"/>
    <lineage>
        <taxon>Archaea</taxon>
        <taxon>Methanobacteriati</taxon>
        <taxon>Methanobacteriota</taxon>
        <taxon>Stenosarchaea group</taxon>
        <taxon>Halobacteria</taxon>
        <taxon>Halobacteriales</taxon>
        <taxon>Haloferacaceae</taxon>
        <taxon>Halorubrum</taxon>
    </lineage>
</organism>
<reference evidence="2 3" key="1">
    <citation type="journal article" date="2014" name="Front. Microbiol.">
        <title>Population and genomic analysis of the genus Halorubrum.</title>
        <authorList>
            <person name="Fullmer M.S."/>
            <person name="Soucy S.M."/>
            <person name="Swithers K.S."/>
            <person name="Makkay A.M."/>
            <person name="Wheeler R."/>
            <person name="Ventosa A."/>
            <person name="Gogarten J.P."/>
            <person name="Papke R.T."/>
        </authorList>
    </citation>
    <scope>NUCLEOTIDE SEQUENCE [LARGE SCALE GENOMIC DNA]</scope>
    <source>
        <strain evidence="2 3">LD3</strain>
    </source>
</reference>
<feature type="compositionally biased region" description="Acidic residues" evidence="1">
    <location>
        <begin position="48"/>
        <end position="59"/>
    </location>
</feature>
<proteinExistence type="predicted"/>
<dbReference type="Proteomes" id="UP000216409">
    <property type="component" value="Unassembled WGS sequence"/>
</dbReference>
<name>A0A256IUQ4_HALEZ</name>
<gene>
    <name evidence="2" type="ORF">DJ83_11150</name>
</gene>
<evidence type="ECO:0000313" key="2">
    <source>
        <dbReference type="EMBL" id="OYR59842.1"/>
    </source>
</evidence>
<sequence>MTADLPTAQHLPTPPFDDERIAELDERNPASLEHVGKTDWDRRRDMLESDDEDIPELLR</sequence>
<feature type="region of interest" description="Disordered" evidence="1">
    <location>
        <begin position="25"/>
        <end position="59"/>
    </location>
</feature>
<protein>
    <submittedName>
        <fullName evidence="2">Uncharacterized protein</fullName>
    </submittedName>
</protein>
<dbReference type="RefSeq" id="WP_094580158.1">
    <property type="nucleotide sequence ID" value="NZ_NHOW01000129.1"/>
</dbReference>
<evidence type="ECO:0000313" key="3">
    <source>
        <dbReference type="Proteomes" id="UP000216409"/>
    </source>
</evidence>
<dbReference type="EMBL" id="NHOW01000129">
    <property type="protein sequence ID" value="OYR59842.1"/>
    <property type="molecule type" value="Genomic_DNA"/>
</dbReference>
<dbReference type="AlphaFoldDB" id="A0A256IUQ4"/>
<evidence type="ECO:0000256" key="1">
    <source>
        <dbReference type="SAM" id="MobiDB-lite"/>
    </source>
</evidence>
<comment type="caution">
    <text evidence="2">The sequence shown here is derived from an EMBL/GenBank/DDBJ whole genome shotgun (WGS) entry which is preliminary data.</text>
</comment>
<feature type="compositionally biased region" description="Basic and acidic residues" evidence="1">
    <location>
        <begin position="25"/>
        <end position="47"/>
    </location>
</feature>
<accession>A0A256IUQ4</accession>